<feature type="non-terminal residue" evidence="2">
    <location>
        <position position="1"/>
    </location>
</feature>
<dbReference type="Proteomes" id="UP000221165">
    <property type="component" value="Unassembled WGS sequence"/>
</dbReference>
<dbReference type="VEuPathDB" id="ToxoDB:CSUI_002531"/>
<proteinExistence type="predicted"/>
<evidence type="ECO:0000256" key="1">
    <source>
        <dbReference type="SAM" id="MobiDB-lite"/>
    </source>
</evidence>
<dbReference type="RefSeq" id="XP_067925294.1">
    <property type="nucleotide sequence ID" value="XM_068062731.1"/>
</dbReference>
<feature type="region of interest" description="Disordered" evidence="1">
    <location>
        <begin position="1"/>
        <end position="23"/>
    </location>
</feature>
<reference evidence="2 3" key="1">
    <citation type="journal article" date="2017" name="Int. J. Parasitol.">
        <title>The genome of the protozoan parasite Cystoisospora suis and a reverse vaccinology approach to identify vaccine candidates.</title>
        <authorList>
            <person name="Palmieri N."/>
            <person name="Shrestha A."/>
            <person name="Ruttkowski B."/>
            <person name="Beck T."/>
            <person name="Vogl C."/>
            <person name="Tomley F."/>
            <person name="Blake D.P."/>
            <person name="Joachim A."/>
        </authorList>
    </citation>
    <scope>NUCLEOTIDE SEQUENCE [LARGE SCALE GENOMIC DNA]</scope>
    <source>
        <strain evidence="2 3">Wien I</strain>
    </source>
</reference>
<dbReference type="GeneID" id="94425942"/>
<sequence length="104" mass="11144">WGGGEEGITYTHQASHSPSSLPLPPAGSKITGFGHGDFGGSVALCFPELKLSIAILVNDVLTGPQASREILEFILHKFGLEPKWNTPVNLEEILYNITPKQSSS</sequence>
<comment type="caution">
    <text evidence="2">The sequence shown here is derived from an EMBL/GenBank/DDBJ whole genome shotgun (WGS) entry which is preliminary data.</text>
</comment>
<dbReference type="OrthoDB" id="10591406at2759"/>
<name>A0A2C6L656_9APIC</name>
<dbReference type="EMBL" id="MIGC01001060">
    <property type="protein sequence ID" value="PHJ23619.1"/>
    <property type="molecule type" value="Genomic_DNA"/>
</dbReference>
<protein>
    <submittedName>
        <fullName evidence="2">Abc1 family protein</fullName>
    </submittedName>
</protein>
<dbReference type="AlphaFoldDB" id="A0A2C6L656"/>
<evidence type="ECO:0000313" key="3">
    <source>
        <dbReference type="Proteomes" id="UP000221165"/>
    </source>
</evidence>
<accession>A0A2C6L656</accession>
<evidence type="ECO:0000313" key="2">
    <source>
        <dbReference type="EMBL" id="PHJ23619.1"/>
    </source>
</evidence>
<keyword evidence="3" id="KW-1185">Reference proteome</keyword>
<organism evidence="2 3">
    <name type="scientific">Cystoisospora suis</name>
    <dbReference type="NCBI Taxonomy" id="483139"/>
    <lineage>
        <taxon>Eukaryota</taxon>
        <taxon>Sar</taxon>
        <taxon>Alveolata</taxon>
        <taxon>Apicomplexa</taxon>
        <taxon>Conoidasida</taxon>
        <taxon>Coccidia</taxon>
        <taxon>Eucoccidiorida</taxon>
        <taxon>Eimeriorina</taxon>
        <taxon>Sarcocystidae</taxon>
        <taxon>Cystoisospora</taxon>
    </lineage>
</organism>
<gene>
    <name evidence="2" type="ORF">CSUI_002531</name>
</gene>